<keyword evidence="3" id="KW-0449">Lipoprotein</keyword>
<dbReference type="PROSITE" id="PS51257">
    <property type="entry name" value="PROKAR_LIPOPROTEIN"/>
    <property type="match status" value="1"/>
</dbReference>
<name>A0A2X4WEJ8_LEDLE</name>
<evidence type="ECO:0000313" key="4">
    <source>
        <dbReference type="Proteomes" id="UP000249134"/>
    </source>
</evidence>
<dbReference type="STRING" id="1348624.GCA_001591545_02468"/>
<feature type="signal peptide" evidence="2">
    <location>
        <begin position="1"/>
        <end position="20"/>
    </location>
</feature>
<gene>
    <name evidence="3" type="ORF">NCTC4824_03307</name>
</gene>
<dbReference type="InterPro" id="IPR019076">
    <property type="entry name" value="Spore_lipoprot_YhcN/YlaJ-like"/>
</dbReference>
<keyword evidence="4" id="KW-1185">Reference proteome</keyword>
<feature type="region of interest" description="Disordered" evidence="1">
    <location>
        <begin position="175"/>
        <end position="216"/>
    </location>
</feature>
<dbReference type="Pfam" id="PF09580">
    <property type="entry name" value="Spore_YhcN_YlaJ"/>
    <property type="match status" value="1"/>
</dbReference>
<keyword evidence="2" id="KW-0732">Signal</keyword>
<dbReference type="AlphaFoldDB" id="A0A2X4WEJ8"/>
<evidence type="ECO:0000256" key="2">
    <source>
        <dbReference type="SAM" id="SignalP"/>
    </source>
</evidence>
<feature type="compositionally biased region" description="Polar residues" evidence="1">
    <location>
        <begin position="190"/>
        <end position="209"/>
    </location>
</feature>
<dbReference type="EMBL" id="LS483476">
    <property type="protein sequence ID" value="SQI61611.1"/>
    <property type="molecule type" value="Genomic_DNA"/>
</dbReference>
<evidence type="ECO:0000256" key="1">
    <source>
        <dbReference type="SAM" id="MobiDB-lite"/>
    </source>
</evidence>
<sequence>MKKSWIVILCLIVASLAACGTTNYDKSDLGTNTLDVGERNKQVDNDQFGFVRQVKTTSPNQNNKRVPIQTIDKEETADKISKIAVSLPNVKDISVLVTDQEVLIAYEVSDDEEKARFETADQVKQTAIAIVPRWYHVYLTDDPALKQDVKNIASMTAVTNDKDRTVKKTVKLMLERSPQGKNLNEEENANGESFDQVNQNLEKTNYHQQNQKENRR</sequence>
<evidence type="ECO:0000313" key="3">
    <source>
        <dbReference type="EMBL" id="SQI61611.1"/>
    </source>
</evidence>
<accession>A0A2X4WEJ8</accession>
<organism evidence="3 4">
    <name type="scientific">Lederbergia lenta</name>
    <name type="common">Bacillus lentus</name>
    <dbReference type="NCBI Taxonomy" id="1467"/>
    <lineage>
        <taxon>Bacteria</taxon>
        <taxon>Bacillati</taxon>
        <taxon>Bacillota</taxon>
        <taxon>Bacilli</taxon>
        <taxon>Bacillales</taxon>
        <taxon>Bacillaceae</taxon>
        <taxon>Lederbergia</taxon>
    </lineage>
</organism>
<dbReference type="RefSeq" id="WP_066142131.1">
    <property type="nucleotide sequence ID" value="NZ_CBCSGM010000003.1"/>
</dbReference>
<dbReference type="KEGG" id="blen:NCTC4824_03307"/>
<dbReference type="Proteomes" id="UP000249134">
    <property type="component" value="Chromosome 1"/>
</dbReference>
<feature type="chain" id="PRO_5038553177" evidence="2">
    <location>
        <begin position="21"/>
        <end position="216"/>
    </location>
</feature>
<proteinExistence type="predicted"/>
<reference evidence="3 4" key="1">
    <citation type="submission" date="2018-06" db="EMBL/GenBank/DDBJ databases">
        <authorList>
            <consortium name="Pathogen Informatics"/>
            <person name="Doyle S."/>
        </authorList>
    </citation>
    <scope>NUCLEOTIDE SEQUENCE [LARGE SCALE GENOMIC DNA]</scope>
    <source>
        <strain evidence="3 4">NCTC4824</strain>
    </source>
</reference>
<protein>
    <submittedName>
        <fullName evidence="3">Putative lipoprotein</fullName>
    </submittedName>
</protein>